<evidence type="ECO:0000313" key="5">
    <source>
        <dbReference type="Proteomes" id="UP000002027"/>
    </source>
</evidence>
<dbReference type="PROSITE" id="PS50943">
    <property type="entry name" value="HTH_CROC1"/>
    <property type="match status" value="1"/>
</dbReference>
<reference evidence="4 5" key="2">
    <citation type="journal article" date="2010" name="Stand. Genomic Sci.">
        <title>Complete genome sequence of Desulfohalobium retbaense type strain (HR(100)).</title>
        <authorList>
            <person name="Spring S."/>
            <person name="Nolan M."/>
            <person name="Lapidus A."/>
            <person name="Glavina Del Rio T."/>
            <person name="Copeland A."/>
            <person name="Tice H."/>
            <person name="Cheng J.F."/>
            <person name="Lucas S."/>
            <person name="Land M."/>
            <person name="Chen F."/>
            <person name="Bruce D."/>
            <person name="Goodwin L."/>
            <person name="Pitluck S."/>
            <person name="Ivanova N."/>
            <person name="Mavromatis K."/>
            <person name="Mikhailova N."/>
            <person name="Pati A."/>
            <person name="Chen A."/>
            <person name="Palaniappan K."/>
            <person name="Hauser L."/>
            <person name="Chang Y.J."/>
            <person name="Jeffries C.D."/>
            <person name="Munk C."/>
            <person name="Kiss H."/>
            <person name="Chain P."/>
            <person name="Han C."/>
            <person name="Brettin T."/>
            <person name="Detter J.C."/>
            <person name="Schuler E."/>
            <person name="Goker M."/>
            <person name="Rohde M."/>
            <person name="Bristow J."/>
            <person name="Eisen J.A."/>
            <person name="Markowitz V."/>
            <person name="Hugenholtz P."/>
            <person name="Kyrpides N.C."/>
            <person name="Klenk H.P."/>
        </authorList>
    </citation>
    <scope>NUCLEOTIDE SEQUENCE [LARGE SCALE GENOMIC DNA]</scope>
    <source>
        <strain evidence="5">ATCC 49802 / DSM 20745 / S 6022</strain>
    </source>
</reference>
<feature type="region of interest" description="Disordered" evidence="2">
    <location>
        <begin position="382"/>
        <end position="406"/>
    </location>
</feature>
<dbReference type="SUPFAM" id="SSF47413">
    <property type="entry name" value="lambda repressor-like DNA-binding domains"/>
    <property type="match status" value="1"/>
</dbReference>
<dbReference type="PANTHER" id="PTHR43236:SF1">
    <property type="entry name" value="BLL7220 PROTEIN"/>
    <property type="match status" value="1"/>
</dbReference>
<dbReference type="InterPro" id="IPR010982">
    <property type="entry name" value="Lambda_DNA-bd_dom_sf"/>
</dbReference>
<name>D1C7G3_SPHTD</name>
<evidence type="ECO:0000256" key="1">
    <source>
        <dbReference type="ARBA" id="ARBA00007227"/>
    </source>
</evidence>
<dbReference type="GO" id="GO:0003677">
    <property type="term" value="F:DNA binding"/>
    <property type="evidence" value="ECO:0007669"/>
    <property type="project" value="InterPro"/>
</dbReference>
<evidence type="ECO:0000259" key="3">
    <source>
        <dbReference type="PROSITE" id="PS50943"/>
    </source>
</evidence>
<evidence type="ECO:0000256" key="2">
    <source>
        <dbReference type="SAM" id="MobiDB-lite"/>
    </source>
</evidence>
<dbReference type="InParanoid" id="D1C7G3"/>
<dbReference type="Pfam" id="PF06114">
    <property type="entry name" value="Peptidase_M78"/>
    <property type="match status" value="1"/>
</dbReference>
<dbReference type="Pfam" id="PF13560">
    <property type="entry name" value="HTH_31"/>
    <property type="match status" value="1"/>
</dbReference>
<dbReference type="InterPro" id="IPR010359">
    <property type="entry name" value="IrrE_HExxH"/>
</dbReference>
<reference evidence="5" key="1">
    <citation type="submission" date="2009-11" db="EMBL/GenBank/DDBJ databases">
        <title>The complete chromosome 1 of Sphaerobacter thermophilus DSM 20745.</title>
        <authorList>
            <person name="Lucas S."/>
            <person name="Copeland A."/>
            <person name="Lapidus A."/>
            <person name="Glavina del Rio T."/>
            <person name="Dalin E."/>
            <person name="Tice H."/>
            <person name="Bruce D."/>
            <person name="Goodwin L."/>
            <person name="Pitluck S."/>
            <person name="Kyrpides N."/>
            <person name="Mavromatis K."/>
            <person name="Ivanova N."/>
            <person name="Mikhailova N."/>
            <person name="LaButti K.M."/>
            <person name="Clum A."/>
            <person name="Sun H.I."/>
            <person name="Brettin T."/>
            <person name="Detter J.C."/>
            <person name="Han C."/>
            <person name="Larimer F."/>
            <person name="Land M."/>
            <person name="Hauser L."/>
            <person name="Markowitz V."/>
            <person name="Cheng J.F."/>
            <person name="Hugenholtz P."/>
            <person name="Woyke T."/>
            <person name="Wu D."/>
            <person name="Steenblock K."/>
            <person name="Schneider S."/>
            <person name="Pukall R."/>
            <person name="Goeker M."/>
            <person name="Klenk H.P."/>
            <person name="Eisen J.A."/>
        </authorList>
    </citation>
    <scope>NUCLEOTIDE SEQUENCE [LARGE SCALE GENOMIC DNA]</scope>
    <source>
        <strain evidence="5">ATCC 49802 / DSM 20745 / S 6022</strain>
    </source>
</reference>
<evidence type="ECO:0000313" key="4">
    <source>
        <dbReference type="EMBL" id="ACZ39809.1"/>
    </source>
</evidence>
<dbReference type="EMBL" id="CP001823">
    <property type="protein sequence ID" value="ACZ39809.1"/>
    <property type="molecule type" value="Genomic_DNA"/>
</dbReference>
<sequence length="406" mass="44762">MERAAGLGARLRAAREWAGLTQEEAASALGVTHALISYWENDRRTPGLGHLTRLAEIYGTTVTNLLDPAHEEPAGPQPALLFRDLRDLAPQTQVRLRQWIAFLDDWADLLDECGDVLPGPGQPPVKAWQRARPITDVQRAPSLAVDARKYYGLGLDAIPDLQTFLDQQGILVYRVALDPLDVPGSISGAFCNHPRLGFCVLVNTNTTPGRQTFTLAHEFAHALFHSQVAAVLCRAGSKDPRERFADRFAAHFLVPEEGLLRVIGLPGDRPVTDPRLVIHLQRYFGVSYATMLNRLLDEGYLTSERYEEYRQLSPAALAASLGLERDPYQRAVLASNAVTLESFPPSVLERVREMVESDELSPAGAASLLRVSQEAILQRLLAAPRPADKDEEREFDELPAPATSVA</sequence>
<dbReference type="AlphaFoldDB" id="D1C7G3"/>
<dbReference type="SMART" id="SM00530">
    <property type="entry name" value="HTH_XRE"/>
    <property type="match status" value="1"/>
</dbReference>
<dbReference type="SUPFAM" id="SSF55486">
    <property type="entry name" value="Metalloproteases ('zincins'), catalytic domain"/>
    <property type="match status" value="1"/>
</dbReference>
<dbReference type="MEROPS" id="M78.002"/>
<dbReference type="eggNOG" id="COG2856">
    <property type="taxonomic scope" value="Bacteria"/>
</dbReference>
<protein>
    <recommendedName>
        <fullName evidence="3">HTH cro/C1-type domain-containing protein</fullName>
    </recommendedName>
</protein>
<dbReference type="HOGENOM" id="CLU_053651_0_1_0"/>
<proteinExistence type="inferred from homology"/>
<dbReference type="CDD" id="cd00093">
    <property type="entry name" value="HTH_XRE"/>
    <property type="match status" value="1"/>
</dbReference>
<dbReference type="Proteomes" id="UP000002027">
    <property type="component" value="Chromosome 1"/>
</dbReference>
<dbReference type="InterPro" id="IPR001387">
    <property type="entry name" value="Cro/C1-type_HTH"/>
</dbReference>
<dbReference type="RefSeq" id="WP_012872850.1">
    <property type="nucleotide sequence ID" value="NC_013523.1"/>
</dbReference>
<dbReference type="OrthoDB" id="9796786at2"/>
<comment type="similarity">
    <text evidence="1">Belongs to the short-chain fatty acyl-CoA assimilation regulator (ScfR) family.</text>
</comment>
<keyword evidence="5" id="KW-1185">Reference proteome</keyword>
<accession>D1C7G3</accession>
<feature type="domain" description="HTH cro/C1-type" evidence="3">
    <location>
        <begin position="11"/>
        <end position="65"/>
    </location>
</feature>
<dbReference type="Gene3D" id="1.10.10.2910">
    <property type="match status" value="1"/>
</dbReference>
<organism evidence="4 5">
    <name type="scientific">Sphaerobacter thermophilus (strain ATCC 49802 / DSM 20745 / KCCM 41009 / NCIMB 13125 / S 6022)</name>
    <dbReference type="NCBI Taxonomy" id="479434"/>
    <lineage>
        <taxon>Bacteria</taxon>
        <taxon>Pseudomonadati</taxon>
        <taxon>Thermomicrobiota</taxon>
        <taxon>Thermomicrobia</taxon>
        <taxon>Sphaerobacterales</taxon>
        <taxon>Sphaerobacterineae</taxon>
        <taxon>Sphaerobacteraceae</taxon>
        <taxon>Sphaerobacter</taxon>
    </lineage>
</organism>
<dbReference type="eggNOG" id="COG1396">
    <property type="taxonomic scope" value="Bacteria"/>
</dbReference>
<dbReference type="Gene3D" id="1.10.260.40">
    <property type="entry name" value="lambda repressor-like DNA-binding domains"/>
    <property type="match status" value="1"/>
</dbReference>
<dbReference type="STRING" id="479434.Sthe_2392"/>
<dbReference type="KEGG" id="sti:Sthe_2392"/>
<dbReference type="PANTHER" id="PTHR43236">
    <property type="entry name" value="ANTITOXIN HIGA1"/>
    <property type="match status" value="1"/>
</dbReference>
<gene>
    <name evidence="4" type="ordered locus">Sthe_2392</name>
</gene>
<dbReference type="InterPro" id="IPR052345">
    <property type="entry name" value="Rad_response_metalloprotease"/>
</dbReference>